<keyword evidence="2" id="KW-0805">Transcription regulation</keyword>
<dbReference type="InterPro" id="IPR058163">
    <property type="entry name" value="LysR-type_TF_proteobact-type"/>
</dbReference>
<dbReference type="SUPFAM" id="SSF53850">
    <property type="entry name" value="Periplasmic binding protein-like II"/>
    <property type="match status" value="1"/>
</dbReference>
<evidence type="ECO:0000256" key="1">
    <source>
        <dbReference type="ARBA" id="ARBA00009437"/>
    </source>
</evidence>
<dbReference type="PROSITE" id="PS50931">
    <property type="entry name" value="HTH_LYSR"/>
    <property type="match status" value="1"/>
</dbReference>
<dbReference type="InterPro" id="IPR036388">
    <property type="entry name" value="WH-like_DNA-bd_sf"/>
</dbReference>
<evidence type="ECO:0000313" key="7">
    <source>
        <dbReference type="Proteomes" id="UP000197446"/>
    </source>
</evidence>
<keyword evidence="3" id="KW-0238">DNA-binding</keyword>
<comment type="similarity">
    <text evidence="1">Belongs to the LysR transcriptional regulatory family.</text>
</comment>
<keyword evidence="4" id="KW-0804">Transcription</keyword>
<dbReference type="PANTHER" id="PTHR30537">
    <property type="entry name" value="HTH-TYPE TRANSCRIPTIONAL REGULATOR"/>
    <property type="match status" value="1"/>
</dbReference>
<dbReference type="InterPro" id="IPR005119">
    <property type="entry name" value="LysR_subst-bd"/>
</dbReference>
<organism evidence="6 7">
    <name type="scientific">Roseateles puraquae</name>
    <dbReference type="NCBI Taxonomy" id="431059"/>
    <lineage>
        <taxon>Bacteria</taxon>
        <taxon>Pseudomonadati</taxon>
        <taxon>Pseudomonadota</taxon>
        <taxon>Betaproteobacteria</taxon>
        <taxon>Burkholderiales</taxon>
        <taxon>Sphaerotilaceae</taxon>
        <taxon>Roseateles</taxon>
    </lineage>
</organism>
<dbReference type="OrthoDB" id="9076738at2"/>
<evidence type="ECO:0000313" key="6">
    <source>
        <dbReference type="EMBL" id="OWR03307.1"/>
    </source>
</evidence>
<dbReference type="FunFam" id="1.10.10.10:FF:000001">
    <property type="entry name" value="LysR family transcriptional regulator"/>
    <property type="match status" value="1"/>
</dbReference>
<dbReference type="Pfam" id="PF00126">
    <property type="entry name" value="HTH_1"/>
    <property type="match status" value="1"/>
</dbReference>
<evidence type="ECO:0000259" key="5">
    <source>
        <dbReference type="PROSITE" id="PS50931"/>
    </source>
</evidence>
<evidence type="ECO:0000256" key="3">
    <source>
        <dbReference type="ARBA" id="ARBA00023125"/>
    </source>
</evidence>
<dbReference type="RefSeq" id="WP_088484443.1">
    <property type="nucleotide sequence ID" value="NZ_NISI01000006.1"/>
</dbReference>
<accession>A0A254NAA5</accession>
<feature type="domain" description="HTH lysR-type" evidence="5">
    <location>
        <begin position="1"/>
        <end position="59"/>
    </location>
</feature>
<dbReference type="Proteomes" id="UP000197446">
    <property type="component" value="Unassembled WGS sequence"/>
</dbReference>
<protein>
    <submittedName>
        <fullName evidence="6">LysR family transcriptional regulator</fullName>
    </submittedName>
</protein>
<dbReference type="EMBL" id="NISI01000006">
    <property type="protein sequence ID" value="OWR03307.1"/>
    <property type="molecule type" value="Genomic_DNA"/>
</dbReference>
<dbReference type="InterPro" id="IPR000847">
    <property type="entry name" value="LysR_HTH_N"/>
</dbReference>
<dbReference type="Gene3D" id="3.40.190.290">
    <property type="match status" value="1"/>
</dbReference>
<dbReference type="SUPFAM" id="SSF46785">
    <property type="entry name" value="Winged helix' DNA-binding domain"/>
    <property type="match status" value="1"/>
</dbReference>
<dbReference type="CDD" id="cd08472">
    <property type="entry name" value="PBP2_CrgA_like_3"/>
    <property type="match status" value="1"/>
</dbReference>
<dbReference type="Gene3D" id="1.10.10.10">
    <property type="entry name" value="Winged helix-like DNA-binding domain superfamily/Winged helix DNA-binding domain"/>
    <property type="match status" value="1"/>
</dbReference>
<name>A0A254NAA5_9BURK</name>
<dbReference type="PANTHER" id="PTHR30537:SF17">
    <property type="entry name" value="LYSR-FAMILY REGULATORY PROTEIN"/>
    <property type="match status" value="1"/>
</dbReference>
<sequence length="313" mass="35085">MDRLSAMQAFVRVVEAGTFTKAADSLDLPKATVTRLIQTLETHLRTKLLNRTTRRVTVTPDGAAYYERAMRLLSDLEELEGSMNQARVTPRGRIRIDVPGVVGREMIIPHLPDFYARYPDIQIELGVSDRTVDLISDNIDCVIRGGELTDQSLVARRISELRFITCATPEYIRRHGKPMHPRDLGDTPHRMVGYFSARTGKVMGDTFLRGEEKVEIVGNHILAVNDASAYLQAGLAHLGVMQLTCFMAGPLLRSGELVRVLEDWDAEPIPVYVVYPPNRHLSSKLRVFVDWVVELIGREVMGGLKMRCGESGE</sequence>
<comment type="caution">
    <text evidence="6">The sequence shown here is derived from an EMBL/GenBank/DDBJ whole genome shotgun (WGS) entry which is preliminary data.</text>
</comment>
<evidence type="ECO:0000256" key="2">
    <source>
        <dbReference type="ARBA" id="ARBA00023015"/>
    </source>
</evidence>
<dbReference type="GO" id="GO:0003700">
    <property type="term" value="F:DNA-binding transcription factor activity"/>
    <property type="evidence" value="ECO:0007669"/>
    <property type="project" value="InterPro"/>
</dbReference>
<dbReference type="GO" id="GO:0043565">
    <property type="term" value="F:sequence-specific DNA binding"/>
    <property type="evidence" value="ECO:0007669"/>
    <property type="project" value="TreeGrafter"/>
</dbReference>
<gene>
    <name evidence="6" type="ORF">CDO81_15415</name>
</gene>
<reference evidence="6 7" key="1">
    <citation type="journal article" date="2007" name="Int. J. Syst. Evol. Microbiol.">
        <title>Description of Pelomonas aquatica sp. nov. and Pelomonas puraquae sp. nov., isolated from industrial and haemodialysis water.</title>
        <authorList>
            <person name="Gomila M."/>
            <person name="Bowien B."/>
            <person name="Falsen E."/>
            <person name="Moore E.R."/>
            <person name="Lalucat J."/>
        </authorList>
    </citation>
    <scope>NUCLEOTIDE SEQUENCE [LARGE SCALE GENOMIC DNA]</scope>
    <source>
        <strain evidence="6 7">CCUG 52769</strain>
    </source>
</reference>
<proteinExistence type="inferred from homology"/>
<dbReference type="GO" id="GO:0006351">
    <property type="term" value="P:DNA-templated transcription"/>
    <property type="evidence" value="ECO:0007669"/>
    <property type="project" value="TreeGrafter"/>
</dbReference>
<keyword evidence="7" id="KW-1185">Reference proteome</keyword>
<evidence type="ECO:0000256" key="4">
    <source>
        <dbReference type="ARBA" id="ARBA00023163"/>
    </source>
</evidence>
<dbReference type="AlphaFoldDB" id="A0A254NAA5"/>
<dbReference type="Pfam" id="PF03466">
    <property type="entry name" value="LysR_substrate"/>
    <property type="match status" value="1"/>
</dbReference>
<dbReference type="InterPro" id="IPR036390">
    <property type="entry name" value="WH_DNA-bd_sf"/>
</dbReference>